<keyword evidence="2" id="KW-1185">Reference proteome</keyword>
<dbReference type="InParanoid" id="A0A0M8K5M8"/>
<proteinExistence type="predicted"/>
<evidence type="ECO:0000313" key="1">
    <source>
        <dbReference type="EMBL" id="GAP62233.1"/>
    </source>
</evidence>
<dbReference type="EMBL" id="BBZA01000038">
    <property type="protein sequence ID" value="GAP62233.1"/>
    <property type="molecule type" value="Genomic_DNA"/>
</dbReference>
<reference evidence="1 2" key="1">
    <citation type="journal article" date="2015" name="Genome Announc.">
        <title>Draft Genome Sequence of a Heterotrophic Facultative Anaerobic Thermophilic Bacterium, Ardenticatena maritima Strain 110ST.</title>
        <authorList>
            <person name="Kawaichi S."/>
            <person name="Yoshida T."/>
            <person name="Sako Y."/>
            <person name="Nakamura R."/>
        </authorList>
    </citation>
    <scope>NUCLEOTIDE SEQUENCE [LARGE SCALE GENOMIC DNA]</scope>
    <source>
        <strain evidence="1 2">110S</strain>
    </source>
</reference>
<reference evidence="2" key="2">
    <citation type="submission" date="2015-08" db="EMBL/GenBank/DDBJ databases">
        <title>Draft Genome Sequence of a Heterotrophic Facultative Anaerobic Bacterium Ardenticatena maritima Strain 110S.</title>
        <authorList>
            <person name="Kawaichi S."/>
            <person name="Yoshida T."/>
            <person name="Sako Y."/>
            <person name="Nakamura R."/>
        </authorList>
    </citation>
    <scope>NUCLEOTIDE SEQUENCE [LARGE SCALE GENOMIC DNA]</scope>
    <source>
        <strain evidence="2">110S</strain>
    </source>
</reference>
<dbReference type="AlphaFoldDB" id="A0A0M8K5M8"/>
<accession>A0A0M8K5M8</accession>
<organism evidence="1 2">
    <name type="scientific">Ardenticatena maritima</name>
    <dbReference type="NCBI Taxonomy" id="872965"/>
    <lineage>
        <taxon>Bacteria</taxon>
        <taxon>Bacillati</taxon>
        <taxon>Chloroflexota</taxon>
        <taxon>Ardenticatenia</taxon>
        <taxon>Ardenticatenales</taxon>
        <taxon>Ardenticatenaceae</taxon>
        <taxon>Ardenticatena</taxon>
    </lineage>
</organism>
<evidence type="ECO:0000313" key="2">
    <source>
        <dbReference type="Proteomes" id="UP000037784"/>
    </source>
</evidence>
<gene>
    <name evidence="1" type="ORF">ARMA_0656</name>
</gene>
<protein>
    <submittedName>
        <fullName evidence="1">Uncharacterized protein</fullName>
    </submittedName>
</protein>
<sequence length="399" mass="41922">MQVWQVLFLHGAQVVVLQVVQAQGAALFFPAGQGAVHKGLGQVEHIVFIQVAGFPEGGQHVQGDGLILGEDGQVQVAVVRPFWQRRHAHFQGRQQGGVFVAGEKAAEFLQVSLAQAAQGAFPTFGILAHEGAHHGHGQRQVAAFRGHFAGGGGQVFHLLPGPGGQQGQGLFFGQHVQGEGLRLQGLQDLRVAGGEQETRSHPFQVQREGFRVGQFPNIVQDDQAGLLLQGGGQEETPLGGVFEVFAFACQDQVKVLLAGGEFRLAPHLQPDDAVGEGGLHLQVARQGGGQHALADAAHALHADDAQRGGVAAQQGFPQGGQKFLTRDVVVGQGRHVVDGRGQQALQVRAAVGVQPHDVVVAGHDDRAVRAAADVHSALTSGDTQMAGAECLAQDIEVVR</sequence>
<name>A0A0M8K5M8_9CHLR</name>
<comment type="caution">
    <text evidence="1">The sequence shown here is derived from an EMBL/GenBank/DDBJ whole genome shotgun (WGS) entry which is preliminary data.</text>
</comment>
<dbReference type="Proteomes" id="UP000037784">
    <property type="component" value="Unassembled WGS sequence"/>
</dbReference>